<protein>
    <submittedName>
        <fullName evidence="4">Biliverdin-producing heme oxygenase</fullName>
    </submittedName>
</protein>
<evidence type="ECO:0000256" key="2">
    <source>
        <dbReference type="ARBA" id="ARBA00022723"/>
    </source>
</evidence>
<dbReference type="Proteomes" id="UP001500928">
    <property type="component" value="Unassembled WGS sequence"/>
</dbReference>
<evidence type="ECO:0000313" key="4">
    <source>
        <dbReference type="EMBL" id="GAA4791944.1"/>
    </source>
</evidence>
<dbReference type="SUPFAM" id="SSF48613">
    <property type="entry name" value="Heme oxygenase-like"/>
    <property type="match status" value="1"/>
</dbReference>
<dbReference type="InterPro" id="IPR016084">
    <property type="entry name" value="Haem_Oase-like_multi-hlx"/>
</dbReference>
<keyword evidence="1" id="KW-0349">Heme</keyword>
<accession>A0ABP9B818</accession>
<organism evidence="4 5">
    <name type="scientific">Actinomycetospora chlora</name>
    <dbReference type="NCBI Taxonomy" id="663608"/>
    <lineage>
        <taxon>Bacteria</taxon>
        <taxon>Bacillati</taxon>
        <taxon>Actinomycetota</taxon>
        <taxon>Actinomycetes</taxon>
        <taxon>Pseudonocardiales</taxon>
        <taxon>Pseudonocardiaceae</taxon>
        <taxon>Actinomycetospora</taxon>
    </lineage>
</organism>
<dbReference type="CDD" id="cd19165">
    <property type="entry name" value="HemeO"/>
    <property type="match status" value="1"/>
</dbReference>
<dbReference type="PIRSF" id="PIRSF000343">
    <property type="entry name" value="Haem_Oase"/>
    <property type="match status" value="1"/>
</dbReference>
<dbReference type="InterPro" id="IPR016053">
    <property type="entry name" value="Haem_Oase-like"/>
</dbReference>
<evidence type="ECO:0000256" key="3">
    <source>
        <dbReference type="ARBA" id="ARBA00023004"/>
    </source>
</evidence>
<dbReference type="RefSeq" id="WP_345415826.1">
    <property type="nucleotide sequence ID" value="NZ_BAABHO010000021.1"/>
</dbReference>
<proteinExistence type="predicted"/>
<keyword evidence="2" id="KW-0479">Metal-binding</keyword>
<comment type="caution">
    <text evidence="4">The sequence shown here is derived from an EMBL/GenBank/DDBJ whole genome shotgun (WGS) entry which is preliminary data.</text>
</comment>
<evidence type="ECO:0000313" key="5">
    <source>
        <dbReference type="Proteomes" id="UP001500928"/>
    </source>
</evidence>
<dbReference type="Pfam" id="PF01126">
    <property type="entry name" value="Heme_oxygenase"/>
    <property type="match status" value="1"/>
</dbReference>
<dbReference type="EMBL" id="BAABHO010000021">
    <property type="protein sequence ID" value="GAA4791944.1"/>
    <property type="molecule type" value="Genomic_DNA"/>
</dbReference>
<dbReference type="InterPro" id="IPR002051">
    <property type="entry name" value="Haem_Oase"/>
</dbReference>
<gene>
    <name evidence="4" type="ORF">GCM10023200_29020</name>
</gene>
<name>A0ABP9B818_9PSEU</name>
<dbReference type="Gene3D" id="1.20.910.10">
    <property type="entry name" value="Heme oxygenase-like"/>
    <property type="match status" value="1"/>
</dbReference>
<keyword evidence="5" id="KW-1185">Reference proteome</keyword>
<sequence length="222" mass="24046">MSEHQPFSQVLRRATAAAHERAHHSGYMDALLGGRLALDDYATLVVQYRHVYGALEDGADRLGDHPVVGGFAVDALRRRDAIAADLAFLRGPRGADDLAPLPATARYAARIRAMVDEWPGGWVAHHYTRYLGDLAGGQAVRGLLRRTYGITGDGARFYDFAALGPVPPFRAHYRALLDAAGLEAWDGVERARIADEACHAFELNIAMLAELAGTVPPEHLAA</sequence>
<dbReference type="PANTHER" id="PTHR10720">
    <property type="entry name" value="HEME OXYGENASE"/>
    <property type="match status" value="1"/>
</dbReference>
<keyword evidence="3" id="KW-0408">Iron</keyword>
<dbReference type="PRINTS" id="PR00088">
    <property type="entry name" value="HAEMOXYGNASE"/>
</dbReference>
<dbReference type="PANTHER" id="PTHR10720:SF0">
    <property type="entry name" value="HEME OXYGENASE"/>
    <property type="match status" value="1"/>
</dbReference>
<reference evidence="5" key="1">
    <citation type="journal article" date="2019" name="Int. J. Syst. Evol. Microbiol.">
        <title>The Global Catalogue of Microorganisms (GCM) 10K type strain sequencing project: providing services to taxonomists for standard genome sequencing and annotation.</title>
        <authorList>
            <consortium name="The Broad Institute Genomics Platform"/>
            <consortium name="The Broad Institute Genome Sequencing Center for Infectious Disease"/>
            <person name="Wu L."/>
            <person name="Ma J."/>
        </authorList>
    </citation>
    <scope>NUCLEOTIDE SEQUENCE [LARGE SCALE GENOMIC DNA]</scope>
    <source>
        <strain evidence="5">JCM 17979</strain>
    </source>
</reference>
<evidence type="ECO:0000256" key="1">
    <source>
        <dbReference type="ARBA" id="ARBA00022617"/>
    </source>
</evidence>